<dbReference type="Pfam" id="PF01061">
    <property type="entry name" value="ABC2_membrane"/>
    <property type="match status" value="1"/>
</dbReference>
<evidence type="ECO:0000259" key="11">
    <source>
        <dbReference type="Pfam" id="PF01061"/>
    </source>
</evidence>
<feature type="domain" description="ABC-2 type transporter transmembrane" evidence="11">
    <location>
        <begin position="92"/>
        <end position="269"/>
    </location>
</feature>
<evidence type="ECO:0000313" key="12">
    <source>
        <dbReference type="EMBL" id="MEE2566469.1"/>
    </source>
</evidence>
<evidence type="ECO:0000256" key="9">
    <source>
        <dbReference type="SAM" id="MobiDB-lite"/>
    </source>
</evidence>
<dbReference type="Proteomes" id="UP001310692">
    <property type="component" value="Unassembled WGS sequence"/>
</dbReference>
<protein>
    <submittedName>
        <fullName evidence="12">ABC transporter permease</fullName>
    </submittedName>
</protein>
<organism evidence="12 13">
    <name type="scientific">Hyphobacterium marinum</name>
    <dbReference type="NCBI Taxonomy" id="3116574"/>
    <lineage>
        <taxon>Bacteria</taxon>
        <taxon>Pseudomonadati</taxon>
        <taxon>Pseudomonadota</taxon>
        <taxon>Alphaproteobacteria</taxon>
        <taxon>Maricaulales</taxon>
        <taxon>Maricaulaceae</taxon>
        <taxon>Hyphobacterium</taxon>
    </lineage>
</organism>
<feature type="transmembrane region" description="Helical" evidence="10">
    <location>
        <begin position="245"/>
        <end position="265"/>
    </location>
</feature>
<comment type="subcellular location">
    <subcellularLocation>
        <location evidence="1">Cell membrane</location>
        <topology evidence="1">Multi-pass membrane protein</topology>
    </subcellularLocation>
</comment>
<accession>A0ABU7LY61</accession>
<feature type="transmembrane region" description="Helical" evidence="10">
    <location>
        <begin position="212"/>
        <end position="238"/>
    </location>
</feature>
<evidence type="ECO:0000256" key="6">
    <source>
        <dbReference type="ARBA" id="ARBA00022989"/>
    </source>
</evidence>
<feature type="transmembrane region" description="Helical" evidence="10">
    <location>
        <begin position="314"/>
        <end position="334"/>
    </location>
</feature>
<dbReference type="PANTHER" id="PTHR30413:SF10">
    <property type="entry name" value="CAPSULE POLYSACCHARIDE EXPORT INNER-MEMBRANE PROTEIN CTRC"/>
    <property type="match status" value="1"/>
</dbReference>
<keyword evidence="7" id="KW-0762">Sugar transport</keyword>
<keyword evidence="7" id="KW-0625">Polysaccharide transport</keyword>
<reference evidence="12 13" key="1">
    <citation type="submission" date="2024-01" db="EMBL/GenBank/DDBJ databases">
        <title>Hyphobacterium bacterium isolated from marine sediment.</title>
        <authorList>
            <person name="Zhao S."/>
        </authorList>
    </citation>
    <scope>NUCLEOTIDE SEQUENCE [LARGE SCALE GENOMIC DNA]</scope>
    <source>
        <strain evidence="12 13">Y60-23</strain>
    </source>
</reference>
<evidence type="ECO:0000256" key="8">
    <source>
        <dbReference type="ARBA" id="ARBA00023136"/>
    </source>
</evidence>
<sequence length="345" mass="38209">MADEDEDFSFGGKTGKTAGENPEPAASSQPSAEAAPEISMTGVETAVPVSTDPDIPAHMVRDADAPRRSAFSRASNDLWAALSNWTLWWRLSLLDIRSRYRRTVIGPFWSVLSVAILVVALGFVYALLWKVPYETYLPYFAAGYVTWVFITSVMNEHAGSFIAGANIIRSMTLPVTLHIVRPLFKNILIFFHALTVYVVAALALRYQLEQPLALLLAPVGLVILSANLLWIGIVLAVLCSRFRDFIQVVISVLQIAFFITPIFWYRTELLQDLNGDNIEAERGLADLILANCNPFYHLVEVVRGPLIGHVPEPITYIVTLSAAVIGLGFALFILGRSRGRIAYWV</sequence>
<evidence type="ECO:0000256" key="5">
    <source>
        <dbReference type="ARBA" id="ARBA00022692"/>
    </source>
</evidence>
<evidence type="ECO:0000256" key="1">
    <source>
        <dbReference type="ARBA" id="ARBA00004651"/>
    </source>
</evidence>
<comment type="similarity">
    <text evidence="2">Belongs to the ABC-2 integral membrane protein family.</text>
</comment>
<dbReference type="PANTHER" id="PTHR30413">
    <property type="entry name" value="INNER MEMBRANE TRANSPORT PERMEASE"/>
    <property type="match status" value="1"/>
</dbReference>
<keyword evidence="13" id="KW-1185">Reference proteome</keyword>
<evidence type="ECO:0000256" key="3">
    <source>
        <dbReference type="ARBA" id="ARBA00022448"/>
    </source>
</evidence>
<feature type="transmembrane region" description="Helical" evidence="10">
    <location>
        <begin position="187"/>
        <end position="206"/>
    </location>
</feature>
<evidence type="ECO:0000256" key="2">
    <source>
        <dbReference type="ARBA" id="ARBA00007783"/>
    </source>
</evidence>
<keyword evidence="6 10" id="KW-1133">Transmembrane helix</keyword>
<feature type="region of interest" description="Disordered" evidence="9">
    <location>
        <begin position="1"/>
        <end position="38"/>
    </location>
</feature>
<dbReference type="InterPro" id="IPR013525">
    <property type="entry name" value="ABC2_TM"/>
</dbReference>
<keyword evidence="8 10" id="KW-0472">Membrane</keyword>
<dbReference type="EMBL" id="JAZDRO010000002">
    <property type="protein sequence ID" value="MEE2566469.1"/>
    <property type="molecule type" value="Genomic_DNA"/>
</dbReference>
<name>A0ABU7LY61_9PROT</name>
<evidence type="ECO:0000256" key="10">
    <source>
        <dbReference type="SAM" id="Phobius"/>
    </source>
</evidence>
<evidence type="ECO:0000256" key="7">
    <source>
        <dbReference type="ARBA" id="ARBA00023047"/>
    </source>
</evidence>
<comment type="caution">
    <text evidence="12">The sequence shown here is derived from an EMBL/GenBank/DDBJ whole genome shotgun (WGS) entry which is preliminary data.</text>
</comment>
<feature type="transmembrane region" description="Helical" evidence="10">
    <location>
        <begin position="108"/>
        <end position="129"/>
    </location>
</feature>
<gene>
    <name evidence="12" type="ORF">V0U35_07220</name>
</gene>
<evidence type="ECO:0000313" key="13">
    <source>
        <dbReference type="Proteomes" id="UP001310692"/>
    </source>
</evidence>
<keyword evidence="3" id="KW-0813">Transport</keyword>
<keyword evidence="5 10" id="KW-0812">Transmembrane</keyword>
<keyword evidence="4" id="KW-1003">Cell membrane</keyword>
<evidence type="ECO:0000256" key="4">
    <source>
        <dbReference type="ARBA" id="ARBA00022475"/>
    </source>
</evidence>
<proteinExistence type="inferred from homology"/>
<dbReference type="RefSeq" id="WP_330196009.1">
    <property type="nucleotide sequence ID" value="NZ_JAZDRO010000002.1"/>
</dbReference>
<feature type="compositionally biased region" description="Low complexity" evidence="9">
    <location>
        <begin position="20"/>
        <end position="38"/>
    </location>
</feature>